<evidence type="ECO:0000256" key="1">
    <source>
        <dbReference type="ARBA" id="ARBA00038283"/>
    </source>
</evidence>
<dbReference type="Pfam" id="PF01051">
    <property type="entry name" value="Rep3_N"/>
    <property type="match status" value="1"/>
</dbReference>
<evidence type="ECO:0000313" key="4">
    <source>
        <dbReference type="EMBL" id="MCS3679307.1"/>
    </source>
</evidence>
<feature type="region of interest" description="Disordered" evidence="2">
    <location>
        <begin position="1"/>
        <end position="20"/>
    </location>
</feature>
<dbReference type="Proteomes" id="UP001155027">
    <property type="component" value="Unassembled WGS sequence"/>
</dbReference>
<dbReference type="SUPFAM" id="SSF46785">
    <property type="entry name" value="Winged helix' DNA-binding domain"/>
    <property type="match status" value="2"/>
</dbReference>
<dbReference type="GO" id="GO:0003887">
    <property type="term" value="F:DNA-directed DNA polymerase activity"/>
    <property type="evidence" value="ECO:0007669"/>
    <property type="project" value="InterPro"/>
</dbReference>
<name>A0A9X2THJ3_9BACT</name>
<dbReference type="InterPro" id="IPR036390">
    <property type="entry name" value="WH_DNA-bd_sf"/>
</dbReference>
<evidence type="ECO:0000313" key="5">
    <source>
        <dbReference type="Proteomes" id="UP001155027"/>
    </source>
</evidence>
<dbReference type="Gene3D" id="1.10.10.10">
    <property type="entry name" value="Winged helix-like DNA-binding domain superfamily/Winged helix DNA-binding domain"/>
    <property type="match status" value="2"/>
</dbReference>
<dbReference type="RefSeq" id="WP_013124698.1">
    <property type="nucleotide sequence ID" value="NZ_JANUAN010000017.1"/>
</dbReference>
<dbReference type="InterPro" id="IPR000525">
    <property type="entry name" value="Initiator_Rep_WH1"/>
</dbReference>
<proteinExistence type="inferred from homology"/>
<feature type="domain" description="Initiator Rep protein WH1" evidence="3">
    <location>
        <begin position="23"/>
        <end position="169"/>
    </location>
</feature>
<feature type="region of interest" description="Disordered" evidence="2">
    <location>
        <begin position="241"/>
        <end position="263"/>
    </location>
</feature>
<gene>
    <name evidence="4" type="ORF">GGP71_003258</name>
</gene>
<reference evidence="4" key="1">
    <citation type="submission" date="2022-08" db="EMBL/GenBank/DDBJ databases">
        <title>Genomic Encyclopedia of Type Strains, Phase V (KMG-V): Genome sequencing to study the core and pangenomes of soil and plant-associated prokaryotes.</title>
        <authorList>
            <person name="Whitman W."/>
        </authorList>
    </citation>
    <scope>NUCLEOTIDE SEQUENCE</scope>
    <source>
        <strain evidence="4">0</strain>
    </source>
</reference>
<organism evidence="4 5">
    <name type="scientific">Salinibacter ruber</name>
    <dbReference type="NCBI Taxonomy" id="146919"/>
    <lineage>
        <taxon>Bacteria</taxon>
        <taxon>Pseudomonadati</taxon>
        <taxon>Rhodothermota</taxon>
        <taxon>Rhodothermia</taxon>
        <taxon>Rhodothermales</taxon>
        <taxon>Salinibacteraceae</taxon>
        <taxon>Salinibacter</taxon>
    </lineage>
</organism>
<protein>
    <recommendedName>
        <fullName evidence="3">Initiator Rep protein WH1 domain-containing protein</fullName>
    </recommendedName>
</protein>
<evidence type="ECO:0000259" key="3">
    <source>
        <dbReference type="Pfam" id="PF01051"/>
    </source>
</evidence>
<feature type="compositionally biased region" description="Basic and acidic residues" evidence="2">
    <location>
        <begin position="249"/>
        <end position="260"/>
    </location>
</feature>
<sequence length="338" mass="38871">MASYTDSVTPARAPAMSSETQRVVKHNDLVKARSNLSKIEHRVIAMLIAQLDREDESFDLQRIHIQDIIAKSGSSSQDLYSRGKEICQRLLNQQIHIQTEEEDGQRVYEGYNALDKIRYAEGDGYIEARFNDSMKPFLLELKRRFTIYQLEAFMQLGSRYSMRIYELLKMREDLRWLRMGVERIRTVLSCEDKYSRFGDFRRRVIERAQSEVNGTTDISFTYKVEREGQSPERINFMIEPQSDSQPEIEPVRPEPDEGPHEVGVSVSEAEGGDIQFNLYAMVLSELSQKRLSELREEKIREAIRVGKKRADASNGSRSSAVLASEAVRIASSELKEGD</sequence>
<dbReference type="AlphaFoldDB" id="A0A9X2THJ3"/>
<accession>A0A9X2THJ3</accession>
<dbReference type="GO" id="GO:0006270">
    <property type="term" value="P:DNA replication initiation"/>
    <property type="evidence" value="ECO:0007669"/>
    <property type="project" value="InterPro"/>
</dbReference>
<dbReference type="Pfam" id="PF21205">
    <property type="entry name" value="Rep3_C"/>
    <property type="match status" value="1"/>
</dbReference>
<dbReference type="EMBL" id="JANUAU010000017">
    <property type="protein sequence ID" value="MCS3679307.1"/>
    <property type="molecule type" value="Genomic_DNA"/>
</dbReference>
<comment type="similarity">
    <text evidence="1">Belongs to the initiator RepB protein family.</text>
</comment>
<evidence type="ECO:0000256" key="2">
    <source>
        <dbReference type="SAM" id="MobiDB-lite"/>
    </source>
</evidence>
<dbReference type="InterPro" id="IPR036388">
    <property type="entry name" value="WH-like_DNA-bd_sf"/>
</dbReference>
<comment type="caution">
    <text evidence="4">The sequence shown here is derived from an EMBL/GenBank/DDBJ whole genome shotgun (WGS) entry which is preliminary data.</text>
</comment>